<feature type="transmembrane region" description="Helical" evidence="2">
    <location>
        <begin position="264"/>
        <end position="284"/>
    </location>
</feature>
<dbReference type="EMBL" id="JACIEC010000001">
    <property type="protein sequence ID" value="MBB4143564.1"/>
    <property type="molecule type" value="Genomic_DNA"/>
</dbReference>
<gene>
    <name evidence="3" type="ORF">GGQ72_002063</name>
</gene>
<evidence type="ECO:0000256" key="2">
    <source>
        <dbReference type="SAM" id="Phobius"/>
    </source>
</evidence>
<keyword evidence="2" id="KW-0472">Membrane</keyword>
<feature type="transmembrane region" description="Helical" evidence="2">
    <location>
        <begin position="76"/>
        <end position="94"/>
    </location>
</feature>
<name>A0A7W6PR56_9HYPH</name>
<accession>A0A7W6PR56</accession>
<comment type="caution">
    <text evidence="3">The sequence shown here is derived from an EMBL/GenBank/DDBJ whole genome shotgun (WGS) entry which is preliminary data.</text>
</comment>
<dbReference type="AlphaFoldDB" id="A0A7W6PR56"/>
<evidence type="ECO:0008006" key="5">
    <source>
        <dbReference type="Google" id="ProtNLM"/>
    </source>
</evidence>
<proteinExistence type="predicted"/>
<reference evidence="3 4" key="1">
    <citation type="submission" date="2020-08" db="EMBL/GenBank/DDBJ databases">
        <title>Genomic Encyclopedia of Type Strains, Phase IV (KMG-IV): sequencing the most valuable type-strain genomes for metagenomic binning, comparative biology and taxonomic classification.</title>
        <authorList>
            <person name="Goeker M."/>
        </authorList>
    </citation>
    <scope>NUCLEOTIDE SEQUENCE [LARGE SCALE GENOMIC DNA]</scope>
    <source>
        <strain evidence="3 4">DSM 29514</strain>
    </source>
</reference>
<dbReference type="RefSeq" id="WP_165133365.1">
    <property type="nucleotide sequence ID" value="NZ_CP049250.1"/>
</dbReference>
<evidence type="ECO:0000313" key="3">
    <source>
        <dbReference type="EMBL" id="MBB4143564.1"/>
    </source>
</evidence>
<dbReference type="Proteomes" id="UP000519897">
    <property type="component" value="Unassembled WGS sequence"/>
</dbReference>
<organism evidence="3 4">
    <name type="scientific">Rhizobium rhizoryzae</name>
    <dbReference type="NCBI Taxonomy" id="451876"/>
    <lineage>
        <taxon>Bacteria</taxon>
        <taxon>Pseudomonadati</taxon>
        <taxon>Pseudomonadota</taxon>
        <taxon>Alphaproteobacteria</taxon>
        <taxon>Hyphomicrobiales</taxon>
        <taxon>Rhizobiaceae</taxon>
        <taxon>Rhizobium/Agrobacterium group</taxon>
        <taxon>Rhizobium</taxon>
    </lineage>
</organism>
<feature type="transmembrane region" description="Helical" evidence="2">
    <location>
        <begin position="28"/>
        <end position="56"/>
    </location>
</feature>
<feature type="coiled-coil region" evidence="1">
    <location>
        <begin position="202"/>
        <end position="255"/>
    </location>
</feature>
<evidence type="ECO:0000256" key="1">
    <source>
        <dbReference type="SAM" id="Coils"/>
    </source>
</evidence>
<protein>
    <recommendedName>
        <fullName evidence="5">PhnA-like protein</fullName>
    </recommendedName>
</protein>
<feature type="transmembrane region" description="Helical" evidence="2">
    <location>
        <begin position="106"/>
        <end position="131"/>
    </location>
</feature>
<keyword evidence="2" id="KW-0812">Transmembrane</keyword>
<evidence type="ECO:0000313" key="4">
    <source>
        <dbReference type="Proteomes" id="UP000519897"/>
    </source>
</evidence>
<sequence length="290" mass="29295">MTDFTSTHPVSSTHREGLLLNSARSCSWGAIFAGVAIAISSQFVLNLLGAGIGTAIINPVGQSAPDASTVSTTSAIWFVVSAVISVFLGAYVAGRLSHRIPRSGGLHGLTVWAATTILLLYLVTTSIGALVSGAFGGVSTILSGTGSTIATAATAAAPSIANATNPLQSIEQQVRNVSGGNDPAALRDAAVASMQALLTGDAAKQEEARNRAADALAKAQNISVDDARQQVTQYEQQYRQSVEQAKQAAAKAATEASAAFSKGALMSALALVIGALAGFLGGSLGGRVRA</sequence>
<keyword evidence="1" id="KW-0175">Coiled coil</keyword>
<keyword evidence="2" id="KW-1133">Transmembrane helix</keyword>
<keyword evidence="4" id="KW-1185">Reference proteome</keyword>